<protein>
    <submittedName>
        <fullName evidence="2">DUF4236 domain-containing protein</fullName>
    </submittedName>
</protein>
<comment type="caution">
    <text evidence="2">The sequence shown here is derived from an EMBL/GenBank/DDBJ whole genome shotgun (WGS) entry which is preliminary data.</text>
</comment>
<dbReference type="EMBL" id="JAHESF010000003">
    <property type="protein sequence ID" value="MBT1696180.1"/>
    <property type="molecule type" value="Genomic_DNA"/>
</dbReference>
<dbReference type="RefSeq" id="WP_254161238.1">
    <property type="nucleotide sequence ID" value="NZ_JAHESF010000003.1"/>
</dbReference>
<dbReference type="InterPro" id="IPR025330">
    <property type="entry name" value="DUF4236"/>
</dbReference>
<dbReference type="Proteomes" id="UP001319200">
    <property type="component" value="Unassembled WGS sequence"/>
</dbReference>
<dbReference type="Pfam" id="PF14020">
    <property type="entry name" value="DUF4236"/>
    <property type="match status" value="1"/>
</dbReference>
<organism evidence="2 3">
    <name type="scientific">Chryseosolibacter histidini</name>
    <dbReference type="NCBI Taxonomy" id="2782349"/>
    <lineage>
        <taxon>Bacteria</taxon>
        <taxon>Pseudomonadati</taxon>
        <taxon>Bacteroidota</taxon>
        <taxon>Cytophagia</taxon>
        <taxon>Cytophagales</taxon>
        <taxon>Chryseotaleaceae</taxon>
        <taxon>Chryseosolibacter</taxon>
    </lineage>
</organism>
<dbReference type="AlphaFoldDB" id="A0AAP2DH80"/>
<reference evidence="2 3" key="1">
    <citation type="submission" date="2021-05" db="EMBL/GenBank/DDBJ databases">
        <title>A Polyphasic approach of four new species of the genus Ohtaekwangia: Ohtaekwangia histidinii sp. nov., Ohtaekwangia cretensis sp. nov., Ohtaekwangia indiensis sp. nov., Ohtaekwangia reichenbachii sp. nov. from diverse environment.</title>
        <authorList>
            <person name="Octaviana S."/>
        </authorList>
    </citation>
    <scope>NUCLEOTIDE SEQUENCE [LARGE SCALE GENOMIC DNA]</scope>
    <source>
        <strain evidence="2 3">PWU4</strain>
    </source>
</reference>
<name>A0AAP2DH80_9BACT</name>
<evidence type="ECO:0000313" key="2">
    <source>
        <dbReference type="EMBL" id="MBT1696180.1"/>
    </source>
</evidence>
<proteinExistence type="predicted"/>
<sequence>MGWSFRKYAKLGPFRLNFSKSGISASFGIKGLRISAGRRGTFVSLGSNGIYYRQKISNKGTYNRVQNIRPPDDLVESDLQPHTITTADLDNVTDVDSQAFINELESKAKKRPLFKILGLWPSIILIAYSFINSREQAKVDDQYKEVFQITKKSVLIRDLPSKQGAILYKARQGHILEVAGKDTLGWQKVYLTDSKVNFGYVRGNLGKLRKQLKKRGYISSTIRKEFLIDNIILFIGLTMWCVALYKNDLRRKTLEIYYSVDREIEALHKKFLEFFREFADSDKVWQKLHKRNVHDTKYHAGALQLVSRAPVLGVYLSKNPLPHFKTNISIPAIILRNTEIYFFPERIILKREHEFGTVPYKNLKITKSDVRFIEQEIVPADATIVDHTWKYLNKNGDPDMRFNYNPRIPICRYTDYEFESDSGLNEVITTSKRNGMDKFTEFIKVIGVST</sequence>
<gene>
    <name evidence="2" type="ORF">KK083_04800</name>
</gene>
<evidence type="ECO:0000313" key="3">
    <source>
        <dbReference type="Proteomes" id="UP001319200"/>
    </source>
</evidence>
<evidence type="ECO:0000259" key="1">
    <source>
        <dbReference type="Pfam" id="PF14020"/>
    </source>
</evidence>
<feature type="domain" description="DUF4236" evidence="1">
    <location>
        <begin position="3"/>
        <end position="53"/>
    </location>
</feature>
<accession>A0AAP2DH80</accession>
<keyword evidence="3" id="KW-1185">Reference proteome</keyword>